<gene>
    <name evidence="4" type="primary">LOC100378562</name>
</gene>
<keyword evidence="1" id="KW-1133">Transmembrane helix</keyword>
<sequence length="358" mass="39424">MWCVTLMLVMLATTTVVYTQVTDLQPIRLVITSPNPATYQVDTELDITFDVTVMNDGPENLNSSDSDNFYIQLYLSDYYELDSATATQSVHFNVTLPTGADLSQNIDAGSNIELAQLTAMVTIPRKYCPLLNYVCVLIVVEDSMTTNNDWCIKFGSQVEGKAGEKQCPETASQQDIDNGVNVVLSSFSMTLYYHYLYLFSDNTADIISHSEVLVANGYPRRIHESLSILTIVEVQSSNQFCSAASGFYLPRDALLMALQQSSSDFTAADVQEVVLGELFTEDENETSVETMKARDLEAWKIVVIITSSIFVIAGLATLAYIAYPAEVQKVRIEIPLSAASTVSKKHGIEEVENADVGT</sequence>
<keyword evidence="3" id="KW-1185">Reference proteome</keyword>
<feature type="signal peptide" evidence="2">
    <location>
        <begin position="1"/>
        <end position="19"/>
    </location>
</feature>
<keyword evidence="1" id="KW-0472">Membrane</keyword>
<keyword evidence="1" id="KW-0812">Transmembrane</keyword>
<accession>A0ABM0M2S5</accession>
<evidence type="ECO:0000256" key="2">
    <source>
        <dbReference type="SAM" id="SignalP"/>
    </source>
</evidence>
<keyword evidence="2" id="KW-0732">Signal</keyword>
<reference evidence="4" key="1">
    <citation type="submission" date="2025-08" db="UniProtKB">
        <authorList>
            <consortium name="RefSeq"/>
        </authorList>
    </citation>
    <scope>IDENTIFICATION</scope>
    <source>
        <tissue evidence="4">Testes</tissue>
    </source>
</reference>
<protein>
    <submittedName>
        <fullName evidence="4">Uncharacterized protein LOC100378562</fullName>
    </submittedName>
</protein>
<evidence type="ECO:0000313" key="4">
    <source>
        <dbReference type="RefSeq" id="XP_006814316.1"/>
    </source>
</evidence>
<name>A0ABM0M2S5_SACKO</name>
<evidence type="ECO:0000313" key="3">
    <source>
        <dbReference type="Proteomes" id="UP000694865"/>
    </source>
</evidence>
<feature type="transmembrane region" description="Helical" evidence="1">
    <location>
        <begin position="298"/>
        <end position="323"/>
    </location>
</feature>
<dbReference type="Proteomes" id="UP000694865">
    <property type="component" value="Unplaced"/>
</dbReference>
<dbReference type="GeneID" id="100378562"/>
<evidence type="ECO:0000256" key="1">
    <source>
        <dbReference type="SAM" id="Phobius"/>
    </source>
</evidence>
<dbReference type="RefSeq" id="XP_006814316.1">
    <property type="nucleotide sequence ID" value="XM_006814253.1"/>
</dbReference>
<proteinExistence type="predicted"/>
<feature type="chain" id="PRO_5046332803" evidence="2">
    <location>
        <begin position="20"/>
        <end position="358"/>
    </location>
</feature>
<organism evidence="3 4">
    <name type="scientific">Saccoglossus kowalevskii</name>
    <name type="common">Acorn worm</name>
    <dbReference type="NCBI Taxonomy" id="10224"/>
    <lineage>
        <taxon>Eukaryota</taxon>
        <taxon>Metazoa</taxon>
        <taxon>Hemichordata</taxon>
        <taxon>Enteropneusta</taxon>
        <taxon>Harrimaniidae</taxon>
        <taxon>Saccoglossus</taxon>
    </lineage>
</organism>